<dbReference type="EMBL" id="VORT01000008">
    <property type="protein sequence ID" value="TXD72505.1"/>
    <property type="molecule type" value="Genomic_DNA"/>
</dbReference>
<dbReference type="OrthoDB" id="5432096at2"/>
<evidence type="ECO:0000313" key="2">
    <source>
        <dbReference type="Proteomes" id="UP000321497"/>
    </source>
</evidence>
<dbReference type="AlphaFoldDB" id="A0A5C6YY10"/>
<dbReference type="Proteomes" id="UP000321497">
    <property type="component" value="Unassembled WGS sequence"/>
</dbReference>
<gene>
    <name evidence="1" type="ORF">ESU54_11875</name>
</gene>
<dbReference type="RefSeq" id="WP_111844998.1">
    <property type="nucleotide sequence ID" value="NZ_UEGI01000011.1"/>
</dbReference>
<evidence type="ECO:0000313" key="1">
    <source>
        <dbReference type="EMBL" id="TXD72505.1"/>
    </source>
</evidence>
<comment type="caution">
    <text evidence="1">The sequence shown here is derived from an EMBL/GenBank/DDBJ whole genome shotgun (WGS) entry which is preliminary data.</text>
</comment>
<keyword evidence="2" id="KW-1185">Reference proteome</keyword>
<protein>
    <submittedName>
        <fullName evidence="1">Sulfotransferase</fullName>
    </submittedName>
</protein>
<name>A0A5C6YY10_9FLAO</name>
<accession>A0A5C6YY10</accession>
<dbReference type="Gene3D" id="3.40.50.300">
    <property type="entry name" value="P-loop containing nucleotide triphosphate hydrolases"/>
    <property type="match status" value="1"/>
</dbReference>
<organism evidence="1 2">
    <name type="scientific">Aequorivita antarctica</name>
    <dbReference type="NCBI Taxonomy" id="153266"/>
    <lineage>
        <taxon>Bacteria</taxon>
        <taxon>Pseudomonadati</taxon>
        <taxon>Bacteroidota</taxon>
        <taxon>Flavobacteriia</taxon>
        <taxon>Flavobacteriales</taxon>
        <taxon>Flavobacteriaceae</taxon>
        <taxon>Aequorivita</taxon>
    </lineage>
</organism>
<dbReference type="GO" id="GO:0016740">
    <property type="term" value="F:transferase activity"/>
    <property type="evidence" value="ECO:0007669"/>
    <property type="project" value="UniProtKB-KW"/>
</dbReference>
<keyword evidence="1" id="KW-0808">Transferase</keyword>
<proteinExistence type="predicted"/>
<sequence length="296" mass="34436">MFWKKEKLILQYASRRGGSTILAQILEAEDGVASIDQPFDLWKPESDRGKIIAEYIPAKAMSQFFELNDLEKKQVERYLKLIRNGRLQKLSNKPRCKKQILKIVNAQGLVDILSELVPSISVVMLRHPCSQALSVVKNKWGTCERPFLEAEDWSSKYLSKDQLEFGNKISQEGSYLGRAILNWCLEWHYSLKYSKQNYLILYYEDMILNPEKFIDTLFSYLKFKNKDKALSVLSTPSRSSSFSKERTLNDIKLGNKYNLLSNWREGYTIEDLSIAQEILDVFEIKRYSVNSNIPFV</sequence>
<reference evidence="1 2" key="1">
    <citation type="submission" date="2019-08" db="EMBL/GenBank/DDBJ databases">
        <title>Genome of Aequorivita antarctica SW49 (type strain).</title>
        <authorList>
            <person name="Bowman J.P."/>
        </authorList>
    </citation>
    <scope>NUCLEOTIDE SEQUENCE [LARGE SCALE GENOMIC DNA]</scope>
    <source>
        <strain evidence="1 2">SW49</strain>
    </source>
</reference>
<dbReference type="InterPro" id="IPR027417">
    <property type="entry name" value="P-loop_NTPase"/>
</dbReference>
<dbReference type="SUPFAM" id="SSF52540">
    <property type="entry name" value="P-loop containing nucleoside triphosphate hydrolases"/>
    <property type="match status" value="1"/>
</dbReference>